<dbReference type="Proteomes" id="UP000095282">
    <property type="component" value="Unplaced"/>
</dbReference>
<keyword evidence="1" id="KW-0732">Signal</keyword>
<feature type="signal peptide" evidence="1">
    <location>
        <begin position="1"/>
        <end position="26"/>
    </location>
</feature>
<dbReference type="AlphaFoldDB" id="A0A1I7TPN2"/>
<dbReference type="SUPFAM" id="SSF56973">
    <property type="entry name" value="Aerolisin/ETX pore-forming domain"/>
    <property type="match status" value="1"/>
</dbReference>
<accession>A0A1I7TPN2</accession>
<protein>
    <submittedName>
        <fullName evidence="3">Vitelline membrane outer layer protein 1</fullName>
    </submittedName>
</protein>
<keyword evidence="2" id="KW-1185">Reference proteome</keyword>
<dbReference type="eggNOG" id="ENOG502S24T">
    <property type="taxonomic scope" value="Eukaryota"/>
</dbReference>
<dbReference type="PANTHER" id="PTHR18841">
    <property type="entry name" value="VITELLINE MEMBRANE OUTER LAYER PROTEIN I-RELATED"/>
    <property type="match status" value="1"/>
</dbReference>
<evidence type="ECO:0000313" key="2">
    <source>
        <dbReference type="Proteomes" id="UP000095282"/>
    </source>
</evidence>
<dbReference type="SUPFAM" id="SSF51092">
    <property type="entry name" value="Vitelline membrane outer protein-I (VMO-I)"/>
    <property type="match status" value="1"/>
</dbReference>
<organism evidence="2 3">
    <name type="scientific">Caenorhabditis tropicalis</name>
    <dbReference type="NCBI Taxonomy" id="1561998"/>
    <lineage>
        <taxon>Eukaryota</taxon>
        <taxon>Metazoa</taxon>
        <taxon>Ecdysozoa</taxon>
        <taxon>Nematoda</taxon>
        <taxon>Chromadorea</taxon>
        <taxon>Rhabditida</taxon>
        <taxon>Rhabditina</taxon>
        <taxon>Rhabditomorpha</taxon>
        <taxon>Rhabditoidea</taxon>
        <taxon>Rhabditidae</taxon>
        <taxon>Peloderinae</taxon>
        <taxon>Caenorhabditis</taxon>
    </lineage>
</organism>
<dbReference type="GO" id="GO:0005615">
    <property type="term" value="C:extracellular space"/>
    <property type="evidence" value="ECO:0007669"/>
    <property type="project" value="TreeGrafter"/>
</dbReference>
<dbReference type="InterPro" id="IPR036706">
    <property type="entry name" value="VOMI_sf"/>
</dbReference>
<proteinExistence type="predicted"/>
<feature type="chain" id="PRO_5009307823" evidence="1">
    <location>
        <begin position="27"/>
        <end position="371"/>
    </location>
</feature>
<name>A0A1I7TPN2_9PELO</name>
<evidence type="ECO:0000313" key="3">
    <source>
        <dbReference type="WBParaSite" id="Csp11.Scaffold629.g10529.t1"/>
    </source>
</evidence>
<dbReference type="InterPro" id="IPR005515">
    <property type="entry name" value="VOMI"/>
</dbReference>
<dbReference type="CDD" id="cd00220">
    <property type="entry name" value="VMO-I"/>
    <property type="match status" value="1"/>
</dbReference>
<dbReference type="WBParaSite" id="Csp11.Scaffold629.g10529.t1">
    <property type="protein sequence ID" value="Csp11.Scaffold629.g10529.t1"/>
    <property type="gene ID" value="Csp11.Scaffold629.g10529"/>
</dbReference>
<dbReference type="Gene3D" id="2.100.10.20">
    <property type="entry name" value="Vitelline membrane outer layer protein I (VOMI)"/>
    <property type="match status" value="1"/>
</dbReference>
<sequence>MIRVAKKTVSTMILFYFFSLFFSAFASIETVDISSPRYYFGGNWQGWKMCPNGTYAYAARLKVQGDMGDRDDTALNTTYIMSRGIFSGQGPDGLWRTEKFCPEGLVMIGFTLRSDKPYQKDNVGAVNFAAYCGTPDGPRDRTHRVEGDSHPWGEWSADQFCPKGFAVCGINTQIMSPQPHRNADQRWLDNVDLRCCRVPRVDLHCTPQYFLERLTEYDNRQGAGTITIQYEKKVSFTKTTGNTRTVSQEEKEGFLSKVEVGVEVGFEFGFVSSKTSFGYEQGTSIEKISAHQIQNMVQNAMTKEETITETYNVPAYKGVIIEQLYMSCGNIRVGLSKIVTRSVELQTGSANDYLQQIISAFMSVVFFNILL</sequence>
<dbReference type="PANTHER" id="PTHR18841:SF0">
    <property type="entry name" value="VITELLINE MEMBRANE OUTER LAYER 1 HOMOLOG A-RELATED"/>
    <property type="match status" value="1"/>
</dbReference>
<reference evidence="3" key="1">
    <citation type="submission" date="2016-11" db="UniProtKB">
        <authorList>
            <consortium name="WormBaseParasite"/>
        </authorList>
    </citation>
    <scope>IDENTIFICATION</scope>
</reference>
<dbReference type="STRING" id="1561998.A0A1I7TPN2"/>
<evidence type="ECO:0000256" key="1">
    <source>
        <dbReference type="SAM" id="SignalP"/>
    </source>
</evidence>
<dbReference type="Pfam" id="PF03762">
    <property type="entry name" value="VOMI"/>
    <property type="match status" value="1"/>
</dbReference>